<keyword evidence="2" id="KW-1185">Reference proteome</keyword>
<dbReference type="AlphaFoldDB" id="A0A8J2YPP6"/>
<dbReference type="RefSeq" id="WP_189042882.1">
    <property type="nucleotide sequence ID" value="NZ_BMJQ01000002.1"/>
</dbReference>
<accession>A0A8J2YPP6</accession>
<evidence type="ECO:0000313" key="2">
    <source>
        <dbReference type="Proteomes" id="UP000646365"/>
    </source>
</evidence>
<protein>
    <submittedName>
        <fullName evidence="1">Uncharacterized protein</fullName>
    </submittedName>
</protein>
<organism evidence="1 2">
    <name type="scientific">Aliidongia dinghuensis</name>
    <dbReference type="NCBI Taxonomy" id="1867774"/>
    <lineage>
        <taxon>Bacteria</taxon>
        <taxon>Pseudomonadati</taxon>
        <taxon>Pseudomonadota</taxon>
        <taxon>Alphaproteobacteria</taxon>
        <taxon>Rhodospirillales</taxon>
        <taxon>Dongiaceae</taxon>
        <taxon>Aliidongia</taxon>
    </lineage>
</organism>
<comment type="caution">
    <text evidence="1">The sequence shown here is derived from an EMBL/GenBank/DDBJ whole genome shotgun (WGS) entry which is preliminary data.</text>
</comment>
<name>A0A8J2YPP6_9PROT</name>
<proteinExistence type="predicted"/>
<evidence type="ECO:0000313" key="1">
    <source>
        <dbReference type="EMBL" id="GGF05405.1"/>
    </source>
</evidence>
<gene>
    <name evidence="1" type="ORF">GCM10011611_08630</name>
</gene>
<reference evidence="1" key="1">
    <citation type="journal article" date="2014" name="Int. J. Syst. Evol. Microbiol.">
        <title>Complete genome sequence of Corynebacterium casei LMG S-19264T (=DSM 44701T), isolated from a smear-ripened cheese.</title>
        <authorList>
            <consortium name="US DOE Joint Genome Institute (JGI-PGF)"/>
            <person name="Walter F."/>
            <person name="Albersmeier A."/>
            <person name="Kalinowski J."/>
            <person name="Ruckert C."/>
        </authorList>
    </citation>
    <scope>NUCLEOTIDE SEQUENCE</scope>
    <source>
        <strain evidence="1">CGMCC 1.15725</strain>
    </source>
</reference>
<reference evidence="1" key="2">
    <citation type="submission" date="2020-09" db="EMBL/GenBank/DDBJ databases">
        <authorList>
            <person name="Sun Q."/>
            <person name="Zhou Y."/>
        </authorList>
    </citation>
    <scope>NUCLEOTIDE SEQUENCE</scope>
    <source>
        <strain evidence="1">CGMCC 1.15725</strain>
    </source>
</reference>
<sequence length="54" mass="5811">MTQVSPTSSNSNQDAINEMTEAFNQAIKESAKITAITTTKKVELDAASQRPQQG</sequence>
<dbReference type="Proteomes" id="UP000646365">
    <property type="component" value="Unassembled WGS sequence"/>
</dbReference>
<dbReference type="EMBL" id="BMJQ01000002">
    <property type="protein sequence ID" value="GGF05405.1"/>
    <property type="molecule type" value="Genomic_DNA"/>
</dbReference>